<sequence>MYSTLLLCVFLWDKMWIILVVLFVLLNFLHALNENFQGRGHSNDTSSSGIYNNDNPRTRSGDSNGAVESPEPQTPRREWLSPSDEEELYSDLERSTEATVAEEDDFISFVNDPVPQTPHFHMLGGEPSSQGDHPPTAHRSMNTPVSRTPYRGYDFDDLKILFFKLDPANTNSQADTELSELILSSPGEPIDLDGGTMLITSLKDTNNNGRKVEFRMSPLRGKHDVVLVYTTEGVLAARIPNMQLKESRAFIDDTITKLQSLAESSVPSPKTISWLRTNCEVGLSQIPPMKVCFIITNNDGAVIRGSRILNGIPRNTYTVFSGGFRSVRFAFDTYFKLKGQDFTELRSSHPESGRLSKKKHKLNGERGLLITCPRLAHGLEGGIFVRDEDGQTWNEYATL</sequence>
<dbReference type="EMBL" id="MIKG01000030">
    <property type="protein sequence ID" value="RAO74204.1"/>
    <property type="molecule type" value="Genomic_DNA"/>
</dbReference>
<protein>
    <submittedName>
        <fullName evidence="3">Uncharacterized protein</fullName>
    </submittedName>
</protein>
<gene>
    <name evidence="3" type="ORF">BHQ10_010216</name>
</gene>
<keyword evidence="2" id="KW-0472">Membrane</keyword>
<evidence type="ECO:0000256" key="2">
    <source>
        <dbReference type="SAM" id="Phobius"/>
    </source>
</evidence>
<dbReference type="RefSeq" id="XP_040738718.1">
    <property type="nucleotide sequence ID" value="XM_040872822.1"/>
</dbReference>
<name>A0A364LEF6_TALAM</name>
<dbReference type="AlphaFoldDB" id="A0A364LEF6"/>
<reference evidence="3 4" key="1">
    <citation type="journal article" date="2017" name="Biotechnol. Biofuels">
        <title>Differential beta-glucosidase expression as a function of carbon source availability in Talaromyces amestolkiae: a genomic and proteomic approach.</title>
        <authorList>
            <person name="de Eugenio L.I."/>
            <person name="Mendez-Liter J.A."/>
            <person name="Nieto-Dominguez M."/>
            <person name="Alonso L."/>
            <person name="Gil-Munoz J."/>
            <person name="Barriuso J."/>
            <person name="Prieto A."/>
            <person name="Martinez M.J."/>
        </authorList>
    </citation>
    <scope>NUCLEOTIDE SEQUENCE [LARGE SCALE GENOMIC DNA]</scope>
    <source>
        <strain evidence="3 4">CIB</strain>
    </source>
</reference>
<feature type="region of interest" description="Disordered" evidence="1">
    <location>
        <begin position="126"/>
        <end position="145"/>
    </location>
</feature>
<accession>A0A364LEF6</accession>
<organism evidence="3 4">
    <name type="scientific">Talaromyces amestolkiae</name>
    <dbReference type="NCBI Taxonomy" id="1196081"/>
    <lineage>
        <taxon>Eukaryota</taxon>
        <taxon>Fungi</taxon>
        <taxon>Dikarya</taxon>
        <taxon>Ascomycota</taxon>
        <taxon>Pezizomycotina</taxon>
        <taxon>Eurotiomycetes</taxon>
        <taxon>Eurotiomycetidae</taxon>
        <taxon>Eurotiales</taxon>
        <taxon>Trichocomaceae</taxon>
        <taxon>Talaromyces</taxon>
        <taxon>Talaromyces sect. Talaromyces</taxon>
    </lineage>
</organism>
<feature type="compositionally biased region" description="Polar residues" evidence="1">
    <location>
        <begin position="43"/>
        <end position="55"/>
    </location>
</feature>
<proteinExistence type="predicted"/>
<keyword evidence="2" id="KW-1133">Transmembrane helix</keyword>
<comment type="caution">
    <text evidence="3">The sequence shown here is derived from an EMBL/GenBank/DDBJ whole genome shotgun (WGS) entry which is preliminary data.</text>
</comment>
<keyword evidence="2" id="KW-0812">Transmembrane</keyword>
<evidence type="ECO:0000313" key="4">
    <source>
        <dbReference type="Proteomes" id="UP000249363"/>
    </source>
</evidence>
<dbReference type="GeneID" id="63799430"/>
<dbReference type="Proteomes" id="UP000249363">
    <property type="component" value="Unassembled WGS sequence"/>
</dbReference>
<feature type="transmembrane region" description="Helical" evidence="2">
    <location>
        <begin position="15"/>
        <end position="32"/>
    </location>
</feature>
<keyword evidence="4" id="KW-1185">Reference proteome</keyword>
<evidence type="ECO:0000256" key="1">
    <source>
        <dbReference type="SAM" id="MobiDB-lite"/>
    </source>
</evidence>
<feature type="region of interest" description="Disordered" evidence="1">
    <location>
        <begin position="37"/>
        <end position="95"/>
    </location>
</feature>
<evidence type="ECO:0000313" key="3">
    <source>
        <dbReference type="EMBL" id="RAO74204.1"/>
    </source>
</evidence>